<dbReference type="InterPro" id="IPR035906">
    <property type="entry name" value="MetI-like_sf"/>
</dbReference>
<dbReference type="Gene3D" id="1.10.3720.10">
    <property type="entry name" value="MetI-like"/>
    <property type="match status" value="2"/>
</dbReference>
<feature type="transmembrane region" description="Helical" evidence="7">
    <location>
        <begin position="349"/>
        <end position="370"/>
    </location>
</feature>
<comment type="similarity">
    <text evidence="7">Belongs to the binding-protein-dependent transport system permease family.</text>
</comment>
<dbReference type="SUPFAM" id="SSF161098">
    <property type="entry name" value="MetI-like"/>
    <property type="match status" value="2"/>
</dbReference>
<evidence type="ECO:0000256" key="2">
    <source>
        <dbReference type="ARBA" id="ARBA00022448"/>
    </source>
</evidence>
<keyword evidence="6 7" id="KW-0472">Membrane</keyword>
<feature type="compositionally biased region" description="Basic residues" evidence="8">
    <location>
        <begin position="277"/>
        <end position="289"/>
    </location>
</feature>
<dbReference type="EMBL" id="PYGA01000013">
    <property type="protein sequence ID" value="PSK95946.1"/>
    <property type="molecule type" value="Genomic_DNA"/>
</dbReference>
<dbReference type="Pfam" id="PF00528">
    <property type="entry name" value="BPD_transp_1"/>
    <property type="match status" value="2"/>
</dbReference>
<evidence type="ECO:0000256" key="4">
    <source>
        <dbReference type="ARBA" id="ARBA00022692"/>
    </source>
</evidence>
<sequence length="624" mass="68238">MSPPEHRTTPPPEGTGAAPRPARRGTSFAARENRAGLAFVSPTLLVVLVVVVLPIAWTVLLAFQRSRLVDIPTSGILGNWTLRNFELIFFSPGFWTSLWTTLVYTAGSTIGSIALGLVAALALRRPFRGRGLLRGSMLLPYVAPVVAVAFVWEIMLSPQFGVVNEWGTRYLGWDDPIAFLSQRSTDVSVLGATVPVPVALLTVIAFEMWRYFPFAFLFLLARLQAMPGGIEEAAAVDGATPLQKFRYILLPQHHARDRAALGAALHHDVQQVRRRLPAHGRRRRNRHGRGAGLRLPDRALRRRRRGRPGPRPGGRAHRPARHLLQVLRQEDAGGGAMTATQFQNRLFGALRWVVIAFLALITLFPFYYMLVLSVKPIEQLLVDPGRIWVSASEFTLDTYRAVLTSTEDGGQGFLLLLRNSALVSLGTVALTLLASVPGAYAISRLNFFGGRHVSALFLAVYLFPATLLAVPLFVMFAKIGLQGSLVGLAIVYIAQTVPVSIYMLRNYFATIPKSIEEAAALDGCSRLATMRRIILPLAAPSLMATGLYVFMIAWNEFLFALLFLAAEPGLWTVSLGLQQLANGIEVSKTVLMAGSVVLTVPVVVLFYAAERMLTEGLTSGADKS</sequence>
<keyword evidence="2 7" id="KW-0813">Transport</keyword>
<feature type="transmembrane region" description="Helical" evidence="7">
    <location>
        <begin position="455"/>
        <end position="477"/>
    </location>
</feature>
<keyword evidence="4 7" id="KW-0812">Transmembrane</keyword>
<feature type="compositionally biased region" description="Basic residues" evidence="8">
    <location>
        <begin position="300"/>
        <end position="319"/>
    </location>
</feature>
<feature type="region of interest" description="Disordered" evidence="8">
    <location>
        <begin position="1"/>
        <end position="24"/>
    </location>
</feature>
<keyword evidence="3" id="KW-1003">Cell membrane</keyword>
<feature type="transmembrane region" description="Helical" evidence="7">
    <location>
        <begin position="101"/>
        <end position="123"/>
    </location>
</feature>
<proteinExistence type="inferred from homology"/>
<feature type="transmembrane region" description="Helical" evidence="7">
    <location>
        <begin position="43"/>
        <end position="63"/>
    </location>
</feature>
<dbReference type="Proteomes" id="UP000240542">
    <property type="component" value="Unassembled WGS sequence"/>
</dbReference>
<organism evidence="10 11">
    <name type="scientific">Murinocardiopsis flavida</name>
    <dbReference type="NCBI Taxonomy" id="645275"/>
    <lineage>
        <taxon>Bacteria</taxon>
        <taxon>Bacillati</taxon>
        <taxon>Actinomycetota</taxon>
        <taxon>Actinomycetes</taxon>
        <taxon>Streptosporangiales</taxon>
        <taxon>Nocardiopsidaceae</taxon>
        <taxon>Murinocardiopsis</taxon>
    </lineage>
</organism>
<accession>A0A2P8DFF8</accession>
<protein>
    <submittedName>
        <fullName evidence="10">ABC-type glycerol-3-phosphate transport system permease component</fullName>
    </submittedName>
</protein>
<dbReference type="PANTHER" id="PTHR32243">
    <property type="entry name" value="MALTOSE TRANSPORT SYSTEM PERMEASE-RELATED"/>
    <property type="match status" value="1"/>
</dbReference>
<comment type="subcellular location">
    <subcellularLocation>
        <location evidence="1 7">Cell membrane</location>
        <topology evidence="1 7">Multi-pass membrane protein</topology>
    </subcellularLocation>
</comment>
<evidence type="ECO:0000259" key="9">
    <source>
        <dbReference type="PROSITE" id="PS50928"/>
    </source>
</evidence>
<evidence type="ECO:0000256" key="8">
    <source>
        <dbReference type="SAM" id="MobiDB-lite"/>
    </source>
</evidence>
<dbReference type="InterPro" id="IPR050901">
    <property type="entry name" value="BP-dep_ABC_trans_perm"/>
</dbReference>
<evidence type="ECO:0000256" key="6">
    <source>
        <dbReference type="ARBA" id="ARBA00023136"/>
    </source>
</evidence>
<gene>
    <name evidence="10" type="ORF">CLV63_113109</name>
</gene>
<evidence type="ECO:0000256" key="7">
    <source>
        <dbReference type="RuleBase" id="RU363032"/>
    </source>
</evidence>
<reference evidence="10 11" key="1">
    <citation type="submission" date="2018-03" db="EMBL/GenBank/DDBJ databases">
        <title>Genomic Encyclopedia of Archaeal and Bacterial Type Strains, Phase II (KMG-II): from individual species to whole genera.</title>
        <authorList>
            <person name="Goeker M."/>
        </authorList>
    </citation>
    <scope>NUCLEOTIDE SEQUENCE [LARGE SCALE GENOMIC DNA]</scope>
    <source>
        <strain evidence="10 11">DSM 45312</strain>
    </source>
</reference>
<feature type="domain" description="ABC transmembrane type-1" evidence="9">
    <location>
        <begin position="98"/>
        <end position="373"/>
    </location>
</feature>
<evidence type="ECO:0000313" key="11">
    <source>
        <dbReference type="Proteomes" id="UP000240542"/>
    </source>
</evidence>
<comment type="caution">
    <text evidence="10">The sequence shown here is derived from an EMBL/GenBank/DDBJ whole genome shotgun (WGS) entry which is preliminary data.</text>
</comment>
<dbReference type="GO" id="GO:0005886">
    <property type="term" value="C:plasma membrane"/>
    <property type="evidence" value="ECO:0007669"/>
    <property type="project" value="UniProtKB-SubCell"/>
</dbReference>
<dbReference type="AlphaFoldDB" id="A0A2P8DFF8"/>
<feature type="transmembrane region" description="Helical" evidence="7">
    <location>
        <begin position="557"/>
        <end position="577"/>
    </location>
</feature>
<name>A0A2P8DFF8_9ACTN</name>
<evidence type="ECO:0000313" key="10">
    <source>
        <dbReference type="EMBL" id="PSK95946.1"/>
    </source>
</evidence>
<dbReference type="CDD" id="cd06261">
    <property type="entry name" value="TM_PBP2"/>
    <property type="match status" value="2"/>
</dbReference>
<dbReference type="RefSeq" id="WP_211301366.1">
    <property type="nucleotide sequence ID" value="NZ_PYGA01000013.1"/>
</dbReference>
<keyword evidence="11" id="KW-1185">Reference proteome</keyword>
<dbReference type="InterPro" id="IPR000515">
    <property type="entry name" value="MetI-like"/>
</dbReference>
<evidence type="ECO:0000256" key="3">
    <source>
        <dbReference type="ARBA" id="ARBA00022475"/>
    </source>
</evidence>
<feature type="transmembrane region" description="Helical" evidence="7">
    <location>
        <begin position="589"/>
        <end position="609"/>
    </location>
</feature>
<feature type="transmembrane region" description="Helical" evidence="7">
    <location>
        <begin position="135"/>
        <end position="155"/>
    </location>
</feature>
<dbReference type="GO" id="GO:0055085">
    <property type="term" value="P:transmembrane transport"/>
    <property type="evidence" value="ECO:0007669"/>
    <property type="project" value="InterPro"/>
</dbReference>
<feature type="transmembrane region" description="Helical" evidence="7">
    <location>
        <begin position="421"/>
        <end position="443"/>
    </location>
</feature>
<feature type="transmembrane region" description="Helical" evidence="7">
    <location>
        <begin position="483"/>
        <end position="504"/>
    </location>
</feature>
<feature type="transmembrane region" description="Helical" evidence="7">
    <location>
        <begin position="198"/>
        <end position="220"/>
    </location>
</feature>
<feature type="transmembrane region" description="Helical" evidence="7">
    <location>
        <begin position="533"/>
        <end position="551"/>
    </location>
</feature>
<feature type="compositionally biased region" description="Low complexity" evidence="8">
    <location>
        <begin position="14"/>
        <end position="24"/>
    </location>
</feature>
<dbReference type="PROSITE" id="PS50928">
    <property type="entry name" value="ABC_TM1"/>
    <property type="match status" value="2"/>
</dbReference>
<dbReference type="PANTHER" id="PTHR32243:SF18">
    <property type="entry name" value="INNER MEMBRANE ABC TRANSPORTER PERMEASE PROTEIN YCJP"/>
    <property type="match status" value="1"/>
</dbReference>
<evidence type="ECO:0000256" key="1">
    <source>
        <dbReference type="ARBA" id="ARBA00004651"/>
    </source>
</evidence>
<keyword evidence="5 7" id="KW-1133">Transmembrane helix</keyword>
<feature type="domain" description="ABC transmembrane type-1" evidence="9">
    <location>
        <begin position="417"/>
        <end position="609"/>
    </location>
</feature>
<evidence type="ECO:0000256" key="5">
    <source>
        <dbReference type="ARBA" id="ARBA00022989"/>
    </source>
</evidence>
<feature type="region of interest" description="Disordered" evidence="8">
    <location>
        <begin position="277"/>
        <end position="319"/>
    </location>
</feature>